<evidence type="ECO:0000256" key="10">
    <source>
        <dbReference type="SAM" id="MobiDB-lite"/>
    </source>
</evidence>
<dbReference type="InterPro" id="IPR036251">
    <property type="entry name" value="Arg_repress_C_sf"/>
</dbReference>
<keyword evidence="14" id="KW-1185">Reference proteome</keyword>
<evidence type="ECO:0000256" key="1">
    <source>
        <dbReference type="ARBA" id="ARBA00004496"/>
    </source>
</evidence>
<dbReference type="InterPro" id="IPR020899">
    <property type="entry name" value="Arg_repress_C"/>
</dbReference>
<feature type="compositionally biased region" description="Low complexity" evidence="10">
    <location>
        <begin position="1"/>
        <end position="12"/>
    </location>
</feature>
<feature type="compositionally biased region" description="Pro residues" evidence="10">
    <location>
        <begin position="188"/>
        <end position="202"/>
    </location>
</feature>
<dbReference type="NCBIfam" id="NF002880">
    <property type="entry name" value="PRK03341.1"/>
    <property type="match status" value="1"/>
</dbReference>
<dbReference type="PANTHER" id="PTHR34471:SF1">
    <property type="entry name" value="ARGININE REPRESSOR"/>
    <property type="match status" value="1"/>
</dbReference>
<evidence type="ECO:0000313" key="14">
    <source>
        <dbReference type="Proteomes" id="UP001589748"/>
    </source>
</evidence>
<comment type="caution">
    <text evidence="13">The sequence shown here is derived from an EMBL/GenBank/DDBJ whole genome shotgun (WGS) entry which is preliminary data.</text>
</comment>
<evidence type="ECO:0000256" key="4">
    <source>
        <dbReference type="ARBA" id="ARBA00022491"/>
    </source>
</evidence>
<comment type="pathway">
    <text evidence="8">Amino-acid biosynthesis; L-arginine biosynthesis [regulation].</text>
</comment>
<dbReference type="SUPFAM" id="SSF46785">
    <property type="entry name" value="Winged helix' DNA-binding domain"/>
    <property type="match status" value="1"/>
</dbReference>
<protein>
    <recommendedName>
        <fullName evidence="8 9">Arginine repressor</fullName>
    </recommendedName>
</protein>
<dbReference type="InterPro" id="IPR036390">
    <property type="entry name" value="WH_DNA-bd_sf"/>
</dbReference>
<dbReference type="SUPFAM" id="SSF55252">
    <property type="entry name" value="C-terminal domain of arginine repressor"/>
    <property type="match status" value="1"/>
</dbReference>
<dbReference type="PANTHER" id="PTHR34471">
    <property type="entry name" value="ARGININE REPRESSOR"/>
    <property type="match status" value="1"/>
</dbReference>
<dbReference type="Pfam" id="PF01316">
    <property type="entry name" value="Arg_repressor"/>
    <property type="match status" value="1"/>
</dbReference>
<comment type="function">
    <text evidence="8">Regulates arginine biosynthesis genes.</text>
</comment>
<dbReference type="Gene3D" id="1.10.10.10">
    <property type="entry name" value="Winged helix-like DNA-binding domain superfamily/Winged helix DNA-binding domain"/>
    <property type="match status" value="1"/>
</dbReference>
<evidence type="ECO:0000256" key="7">
    <source>
        <dbReference type="ARBA" id="ARBA00023163"/>
    </source>
</evidence>
<evidence type="ECO:0000256" key="9">
    <source>
        <dbReference type="NCBIfam" id="TIGR01529"/>
    </source>
</evidence>
<dbReference type="PRINTS" id="PR01467">
    <property type="entry name" value="ARGREPRESSOR"/>
</dbReference>
<evidence type="ECO:0000256" key="3">
    <source>
        <dbReference type="ARBA" id="ARBA00022490"/>
    </source>
</evidence>
<name>A0ABV5LXY7_9ACTN</name>
<evidence type="ECO:0000256" key="2">
    <source>
        <dbReference type="ARBA" id="ARBA00008316"/>
    </source>
</evidence>
<feature type="region of interest" description="Disordered" evidence="10">
    <location>
        <begin position="175"/>
        <end position="202"/>
    </location>
</feature>
<evidence type="ECO:0000259" key="11">
    <source>
        <dbReference type="Pfam" id="PF01316"/>
    </source>
</evidence>
<dbReference type="NCBIfam" id="TIGR01529">
    <property type="entry name" value="argR_whole"/>
    <property type="match status" value="1"/>
</dbReference>
<dbReference type="InterPro" id="IPR020900">
    <property type="entry name" value="Arg_repress_DNA-bd"/>
</dbReference>
<keyword evidence="7 8" id="KW-0804">Transcription</keyword>
<keyword evidence="8" id="KW-0055">Arginine biosynthesis</keyword>
<dbReference type="HAMAP" id="MF_00173">
    <property type="entry name" value="Arg_repressor"/>
    <property type="match status" value="1"/>
</dbReference>
<feature type="region of interest" description="Disordered" evidence="10">
    <location>
        <begin position="1"/>
        <end position="20"/>
    </location>
</feature>
<organism evidence="13 14">
    <name type="scientific">Kineococcus gynurae</name>
    <dbReference type="NCBI Taxonomy" id="452979"/>
    <lineage>
        <taxon>Bacteria</taxon>
        <taxon>Bacillati</taxon>
        <taxon>Actinomycetota</taxon>
        <taxon>Actinomycetes</taxon>
        <taxon>Kineosporiales</taxon>
        <taxon>Kineosporiaceae</taxon>
        <taxon>Kineococcus</taxon>
    </lineage>
</organism>
<dbReference type="Pfam" id="PF02863">
    <property type="entry name" value="Arg_repressor_C"/>
    <property type="match status" value="1"/>
</dbReference>
<feature type="domain" description="Arginine repressor DNA-binding" evidence="11">
    <location>
        <begin position="19"/>
        <end position="86"/>
    </location>
</feature>
<keyword evidence="6 8" id="KW-0238">DNA-binding</keyword>
<feature type="domain" description="Arginine repressor C-terminal" evidence="12">
    <location>
        <begin position="108"/>
        <end position="172"/>
    </location>
</feature>
<accession>A0ABV5LXY7</accession>
<evidence type="ECO:0000256" key="8">
    <source>
        <dbReference type="HAMAP-Rule" id="MF_00173"/>
    </source>
</evidence>
<proteinExistence type="inferred from homology"/>
<keyword evidence="5 8" id="KW-0805">Transcription regulation</keyword>
<keyword evidence="3 8" id="KW-0963">Cytoplasm</keyword>
<sequence>MTVPASGATPGSSGPGAGTKAHRHARIGAVLVSEPVRSQTELAMHLAAEGLVVTQATLSRDLVELGAVKVRDHAGGLVYALPAEGGDRTPRVGLNREVLDARLARWCEELLVSAESSANLVVLRTPPGAAQFLASAVDHSIMPSVLGTIAGDDTVLVICREPDGGAAVADRFLGLARREPETEAGPDPETPVPPPSEPPAEP</sequence>
<dbReference type="RefSeq" id="WP_380136481.1">
    <property type="nucleotide sequence ID" value="NZ_JBHLUI010000007.1"/>
</dbReference>
<comment type="similarity">
    <text evidence="2 8">Belongs to the ArgR family.</text>
</comment>
<keyword evidence="4 8" id="KW-0678">Repressor</keyword>
<dbReference type="InterPro" id="IPR036388">
    <property type="entry name" value="WH-like_DNA-bd_sf"/>
</dbReference>
<dbReference type="InterPro" id="IPR001669">
    <property type="entry name" value="Arg_repress"/>
</dbReference>
<evidence type="ECO:0000259" key="12">
    <source>
        <dbReference type="Pfam" id="PF02863"/>
    </source>
</evidence>
<dbReference type="EMBL" id="JBHMDM010000013">
    <property type="protein sequence ID" value="MFB9378946.1"/>
    <property type="molecule type" value="Genomic_DNA"/>
</dbReference>
<evidence type="ECO:0000313" key="13">
    <source>
        <dbReference type="EMBL" id="MFB9378946.1"/>
    </source>
</evidence>
<reference evidence="13 14" key="1">
    <citation type="submission" date="2024-09" db="EMBL/GenBank/DDBJ databases">
        <authorList>
            <person name="Sun Q."/>
            <person name="Mori K."/>
        </authorList>
    </citation>
    <scope>NUCLEOTIDE SEQUENCE [LARGE SCALE GENOMIC DNA]</scope>
    <source>
        <strain evidence="13 14">TISTR 1856</strain>
    </source>
</reference>
<comment type="subcellular location">
    <subcellularLocation>
        <location evidence="1 8">Cytoplasm</location>
    </subcellularLocation>
</comment>
<evidence type="ECO:0000256" key="5">
    <source>
        <dbReference type="ARBA" id="ARBA00023015"/>
    </source>
</evidence>
<keyword evidence="8" id="KW-0028">Amino-acid biosynthesis</keyword>
<dbReference type="Gene3D" id="3.30.1360.40">
    <property type="match status" value="1"/>
</dbReference>
<gene>
    <name evidence="8" type="primary">argR</name>
    <name evidence="13" type="ORF">ACFFVI_18465</name>
</gene>
<dbReference type="Proteomes" id="UP001589748">
    <property type="component" value="Unassembled WGS sequence"/>
</dbReference>
<evidence type="ECO:0000256" key="6">
    <source>
        <dbReference type="ARBA" id="ARBA00023125"/>
    </source>
</evidence>